<protein>
    <recommendedName>
        <fullName evidence="3">DUF3139 domain-containing protein</fullName>
    </recommendedName>
</protein>
<keyword evidence="2" id="KW-1185">Reference proteome</keyword>
<dbReference type="RefSeq" id="WP_203087262.1">
    <property type="nucleotide sequence ID" value="NZ_JAEUZA010000001.1"/>
</dbReference>
<sequence length="109" mass="12775">MRRANLFVALVVILVLSLPFIAGHRLMYGSSSYMEKMDQEVYEYLLNIEGYAPEDILAVKTEYNVKNSANTTYLTYVDLKQDYKKYEHVFGYNKEKGVWKQGRFLKAEN</sequence>
<comment type="caution">
    <text evidence="1">The sequence shown here is derived from an EMBL/GenBank/DDBJ whole genome shotgun (WGS) entry which is preliminary data.</text>
</comment>
<gene>
    <name evidence="1" type="ORF">MKY91_11965</name>
</gene>
<name>A0ABU9VIZ7_9BACI</name>
<dbReference type="EMBL" id="JBCITK010000001">
    <property type="protein sequence ID" value="MEN0643867.1"/>
    <property type="molecule type" value="Genomic_DNA"/>
</dbReference>
<evidence type="ECO:0000313" key="1">
    <source>
        <dbReference type="EMBL" id="MEN0643867.1"/>
    </source>
</evidence>
<evidence type="ECO:0000313" key="2">
    <source>
        <dbReference type="Proteomes" id="UP001418796"/>
    </source>
</evidence>
<dbReference type="Proteomes" id="UP001418796">
    <property type="component" value="Unassembled WGS sequence"/>
</dbReference>
<reference evidence="1 2" key="1">
    <citation type="submission" date="2024-03" db="EMBL/GenBank/DDBJ databases">
        <title>Bacilli Hybrid Assemblies.</title>
        <authorList>
            <person name="Kovac J."/>
        </authorList>
    </citation>
    <scope>NUCLEOTIDE SEQUENCE [LARGE SCALE GENOMIC DNA]</scope>
    <source>
        <strain evidence="1 2">FSL R7-0666</strain>
    </source>
</reference>
<organism evidence="1 2">
    <name type="scientific">Alkalicoccobacillus gibsonii</name>
    <dbReference type="NCBI Taxonomy" id="79881"/>
    <lineage>
        <taxon>Bacteria</taxon>
        <taxon>Bacillati</taxon>
        <taxon>Bacillota</taxon>
        <taxon>Bacilli</taxon>
        <taxon>Bacillales</taxon>
        <taxon>Bacillaceae</taxon>
        <taxon>Alkalicoccobacillus</taxon>
    </lineage>
</organism>
<evidence type="ECO:0008006" key="3">
    <source>
        <dbReference type="Google" id="ProtNLM"/>
    </source>
</evidence>
<proteinExistence type="predicted"/>
<accession>A0ABU9VIZ7</accession>